<dbReference type="AlphaFoldDB" id="A0A0G1W1I1"/>
<dbReference type="Gene3D" id="3.40.50.2000">
    <property type="entry name" value="Glycogen Phosphorylase B"/>
    <property type="match status" value="3"/>
</dbReference>
<reference evidence="3 4" key="1">
    <citation type="journal article" date="2015" name="Nature">
        <title>rRNA introns, odd ribosomes, and small enigmatic genomes across a large radiation of phyla.</title>
        <authorList>
            <person name="Brown C.T."/>
            <person name="Hug L.A."/>
            <person name="Thomas B.C."/>
            <person name="Sharon I."/>
            <person name="Castelle C.J."/>
            <person name="Singh A."/>
            <person name="Wilkins M.J."/>
            <person name="Williams K.H."/>
            <person name="Banfield J.F."/>
        </authorList>
    </citation>
    <scope>NUCLEOTIDE SEQUENCE [LARGE SCALE GENOMIC DNA]</scope>
</reference>
<dbReference type="PANTHER" id="PTHR43174">
    <property type="entry name" value="UDP-N-ACETYLGLUCOSAMINE 2-EPIMERASE"/>
    <property type="match status" value="1"/>
</dbReference>
<evidence type="ECO:0000256" key="1">
    <source>
        <dbReference type="RuleBase" id="RU003513"/>
    </source>
</evidence>
<sequence length="292" mass="32624">MSLTIAVQIECLPSQEVAFRPLIDEIERRKDVKLSPRVHAEIGIVQGDTWETLDAATKFLKENIPIAHLYGGDITRGGFPDDNIRNAVSMLSDYHFPSTLKSAENLAKLGLDKSRIFAVGDPIFDLINTPRDTAQFYAEHPKLNPDNPLVLILLHDDPNSLEDTNHFGRELVMGALADYQGFAINPTGQRMGHEVWFKSMAAASVFVTNSSSGIAEAPSFNLPCVQVGNRQKGRETAGNVLWAGYDADDIREKVKIALEWKRRGKTWDNPYDIFKDQNNSSRIIDKLVEVMT</sequence>
<dbReference type="GO" id="GO:0016853">
    <property type="term" value="F:isomerase activity"/>
    <property type="evidence" value="ECO:0007669"/>
    <property type="project" value="UniProtKB-KW"/>
</dbReference>
<feature type="domain" description="UDP-N-acetylglucosamine 2-epimerase" evidence="2">
    <location>
        <begin position="39"/>
        <end position="287"/>
    </location>
</feature>
<gene>
    <name evidence="3" type="ORF">UY48_C0011G0035</name>
</gene>
<evidence type="ECO:0000313" key="4">
    <source>
        <dbReference type="Proteomes" id="UP000034588"/>
    </source>
</evidence>
<comment type="similarity">
    <text evidence="1">Belongs to the UDP-N-acetylglucosamine 2-epimerase family.</text>
</comment>
<dbReference type="InterPro" id="IPR029767">
    <property type="entry name" value="WecB-like"/>
</dbReference>
<comment type="caution">
    <text evidence="3">The sequence shown here is derived from an EMBL/GenBank/DDBJ whole genome shotgun (WGS) entry which is preliminary data.</text>
</comment>
<dbReference type="Pfam" id="PF02350">
    <property type="entry name" value="Epimerase_2"/>
    <property type="match status" value="1"/>
</dbReference>
<dbReference type="EMBL" id="LCQD01000011">
    <property type="protein sequence ID" value="KKW12588.1"/>
    <property type="molecule type" value="Genomic_DNA"/>
</dbReference>
<dbReference type="SUPFAM" id="SSF53756">
    <property type="entry name" value="UDP-Glycosyltransferase/glycogen phosphorylase"/>
    <property type="match status" value="1"/>
</dbReference>
<proteinExistence type="inferred from homology"/>
<accession>A0A0G1W1I1</accession>
<dbReference type="InterPro" id="IPR003331">
    <property type="entry name" value="UDP_GlcNAc_Epimerase_2_dom"/>
</dbReference>
<evidence type="ECO:0000259" key="2">
    <source>
        <dbReference type="Pfam" id="PF02350"/>
    </source>
</evidence>
<dbReference type="PANTHER" id="PTHR43174:SF3">
    <property type="entry name" value="UDP-N-ACETYLGLUCOSAMINE 2-EPIMERASE"/>
    <property type="match status" value="1"/>
</dbReference>
<protein>
    <submittedName>
        <fullName evidence="3">UDP-N-acetylglucosamine 2-epimerase</fullName>
    </submittedName>
</protein>
<organism evidence="3 4">
    <name type="scientific">Candidatus Gottesmanbacteria bacterium GW2011_GWB1_49_7</name>
    <dbReference type="NCBI Taxonomy" id="1618448"/>
    <lineage>
        <taxon>Bacteria</taxon>
        <taxon>Candidatus Gottesmaniibacteriota</taxon>
    </lineage>
</organism>
<evidence type="ECO:0000313" key="3">
    <source>
        <dbReference type="EMBL" id="KKW12588.1"/>
    </source>
</evidence>
<dbReference type="Proteomes" id="UP000034588">
    <property type="component" value="Unassembled WGS sequence"/>
</dbReference>
<name>A0A0G1W1I1_9BACT</name>
<keyword evidence="1" id="KW-0413">Isomerase</keyword>